<dbReference type="Pfam" id="PF13489">
    <property type="entry name" value="Methyltransf_23"/>
    <property type="match status" value="1"/>
</dbReference>
<dbReference type="GO" id="GO:0008168">
    <property type="term" value="F:methyltransferase activity"/>
    <property type="evidence" value="ECO:0007669"/>
    <property type="project" value="UniProtKB-KW"/>
</dbReference>
<gene>
    <name evidence="3" type="ORF">NKR23_g7719</name>
</gene>
<feature type="compositionally biased region" description="Acidic residues" evidence="2">
    <location>
        <begin position="1"/>
        <end position="11"/>
    </location>
</feature>
<dbReference type="InterPro" id="IPR029063">
    <property type="entry name" value="SAM-dependent_MTases_sf"/>
</dbReference>
<dbReference type="AlphaFoldDB" id="A0AA38R7R3"/>
<protein>
    <submittedName>
        <fullName evidence="3">Methyltransferase domain-containing protein</fullName>
    </submittedName>
</protein>
<name>A0AA38R7R3_9PEZI</name>
<keyword evidence="3" id="KW-0808">Transferase</keyword>
<sequence>MSELIPGDDPEPYPSVATEDGEATVDHLAPDNASTTSANATSEFSFGLAVDPDAEFSDVDSSLGDMDRASSSMSVDSSVYKFVEKFGRTFHKYKEGQYYMPNDEQEQNRLNFQHVLATRVLNGRLYLAPVQGPHRVLDMGTGTGIWAIDFAEQNEAAVVTGTDLSPIQPAYVPPNCCFEIDDIEDEWAWTDKFDYIHGRYITPFLKDVPKMLRNAYDNLNPGGWFEVMEGVMWFHAVDDTLKGTNLQAWNKLVVDAVKASGHDLLMPTRVKDMMAEAGFVNVTQKKIPVPMNHWAKGTEQKIIGAMQMTNLLEILHGITMPVMTTSMGWSPEKVEELLAMAKADIRDTSIHAYIPL</sequence>
<organism evidence="3 4">
    <name type="scientific">Pleurostoma richardsiae</name>
    <dbReference type="NCBI Taxonomy" id="41990"/>
    <lineage>
        <taxon>Eukaryota</taxon>
        <taxon>Fungi</taxon>
        <taxon>Dikarya</taxon>
        <taxon>Ascomycota</taxon>
        <taxon>Pezizomycotina</taxon>
        <taxon>Sordariomycetes</taxon>
        <taxon>Sordariomycetidae</taxon>
        <taxon>Calosphaeriales</taxon>
        <taxon>Pleurostomataceae</taxon>
        <taxon>Pleurostoma</taxon>
    </lineage>
</organism>
<dbReference type="SUPFAM" id="SSF53335">
    <property type="entry name" value="S-adenosyl-L-methionine-dependent methyltransferases"/>
    <property type="match status" value="1"/>
</dbReference>
<reference evidence="3" key="1">
    <citation type="submission" date="2022-07" db="EMBL/GenBank/DDBJ databases">
        <title>Fungi with potential for degradation of polypropylene.</title>
        <authorList>
            <person name="Gostincar C."/>
        </authorList>
    </citation>
    <scope>NUCLEOTIDE SEQUENCE</scope>
    <source>
        <strain evidence="3">EXF-13308</strain>
    </source>
</reference>
<dbReference type="PANTHER" id="PTHR43591:SF102">
    <property type="entry name" value="S-ADENOSYL-L-METHIONINE-DEPENDENT METHYLTRANSFERASE"/>
    <property type="match status" value="1"/>
</dbReference>
<accession>A0AA38R7R3</accession>
<keyword evidence="3" id="KW-0489">Methyltransferase</keyword>
<proteinExistence type="inferred from homology"/>
<dbReference type="Proteomes" id="UP001174694">
    <property type="component" value="Unassembled WGS sequence"/>
</dbReference>
<comment type="caution">
    <text evidence="3">The sequence shown here is derived from an EMBL/GenBank/DDBJ whole genome shotgun (WGS) entry which is preliminary data.</text>
</comment>
<keyword evidence="4" id="KW-1185">Reference proteome</keyword>
<comment type="similarity">
    <text evidence="1">Belongs to the methyltransferase superfamily. LaeA methyltransferase family.</text>
</comment>
<dbReference type="PANTHER" id="PTHR43591">
    <property type="entry name" value="METHYLTRANSFERASE"/>
    <property type="match status" value="1"/>
</dbReference>
<dbReference type="Gene3D" id="3.40.50.150">
    <property type="entry name" value="Vaccinia Virus protein VP39"/>
    <property type="match status" value="1"/>
</dbReference>
<evidence type="ECO:0000256" key="2">
    <source>
        <dbReference type="SAM" id="MobiDB-lite"/>
    </source>
</evidence>
<feature type="region of interest" description="Disordered" evidence="2">
    <location>
        <begin position="1"/>
        <end position="38"/>
    </location>
</feature>
<evidence type="ECO:0000313" key="3">
    <source>
        <dbReference type="EMBL" id="KAJ9141697.1"/>
    </source>
</evidence>
<dbReference type="CDD" id="cd02440">
    <property type="entry name" value="AdoMet_MTases"/>
    <property type="match status" value="1"/>
</dbReference>
<dbReference type="EMBL" id="JANBVO010000025">
    <property type="protein sequence ID" value="KAJ9141697.1"/>
    <property type="molecule type" value="Genomic_DNA"/>
</dbReference>
<evidence type="ECO:0000313" key="4">
    <source>
        <dbReference type="Proteomes" id="UP001174694"/>
    </source>
</evidence>
<evidence type="ECO:0000256" key="1">
    <source>
        <dbReference type="ARBA" id="ARBA00038158"/>
    </source>
</evidence>
<dbReference type="GO" id="GO:0032259">
    <property type="term" value="P:methylation"/>
    <property type="evidence" value="ECO:0007669"/>
    <property type="project" value="UniProtKB-KW"/>
</dbReference>